<dbReference type="GO" id="GO:1990961">
    <property type="term" value="P:xenobiotic detoxification by transmembrane export across the plasma membrane"/>
    <property type="evidence" value="ECO:0007669"/>
    <property type="project" value="InterPro"/>
</dbReference>
<dbReference type="Pfam" id="PF01554">
    <property type="entry name" value="MatE"/>
    <property type="match status" value="2"/>
</dbReference>
<feature type="transmembrane region" description="Helical" evidence="7">
    <location>
        <begin position="435"/>
        <end position="456"/>
    </location>
</feature>
<dbReference type="InterPro" id="IPR002528">
    <property type="entry name" value="MATE_fam"/>
</dbReference>
<dbReference type="AlphaFoldDB" id="A0AAN7JHS7"/>
<evidence type="ECO:0000256" key="2">
    <source>
        <dbReference type="ARBA" id="ARBA00010199"/>
    </source>
</evidence>
<protein>
    <recommendedName>
        <fullName evidence="7">Protein DETOXIFICATION</fullName>
    </recommendedName>
    <alternativeName>
        <fullName evidence="7">Multidrug and toxic compound extrusion protein</fullName>
    </alternativeName>
</protein>
<keyword evidence="3" id="KW-0813">Transport</keyword>
<evidence type="ECO:0000256" key="7">
    <source>
        <dbReference type="RuleBase" id="RU004914"/>
    </source>
</evidence>
<dbReference type="InterPro" id="IPR045069">
    <property type="entry name" value="MATE_euk"/>
</dbReference>
<evidence type="ECO:0000256" key="6">
    <source>
        <dbReference type="ARBA" id="ARBA00023136"/>
    </source>
</evidence>
<evidence type="ECO:0000256" key="4">
    <source>
        <dbReference type="ARBA" id="ARBA00022692"/>
    </source>
</evidence>
<dbReference type="GO" id="GO:0015297">
    <property type="term" value="F:antiporter activity"/>
    <property type="evidence" value="ECO:0007669"/>
    <property type="project" value="InterPro"/>
</dbReference>
<evidence type="ECO:0000256" key="5">
    <source>
        <dbReference type="ARBA" id="ARBA00022989"/>
    </source>
</evidence>
<feature type="transmembrane region" description="Helical" evidence="7">
    <location>
        <begin position="117"/>
        <end position="139"/>
    </location>
</feature>
<keyword evidence="6 7" id="KW-0472">Membrane</keyword>
<gene>
    <name evidence="8" type="ORF">SAY87_009992</name>
</gene>
<proteinExistence type="inferred from homology"/>
<feature type="transmembrane region" description="Helical" evidence="7">
    <location>
        <begin position="35"/>
        <end position="60"/>
    </location>
</feature>
<feature type="transmembrane region" description="Helical" evidence="7">
    <location>
        <begin position="288"/>
        <end position="312"/>
    </location>
</feature>
<name>A0AAN7JHS7_9MYRT</name>
<feature type="transmembrane region" description="Helical" evidence="7">
    <location>
        <begin position="405"/>
        <end position="429"/>
    </location>
</feature>
<feature type="transmembrane region" description="Helical" evidence="7">
    <location>
        <begin position="258"/>
        <end position="282"/>
    </location>
</feature>
<feature type="transmembrane region" description="Helical" evidence="7">
    <location>
        <begin position="151"/>
        <end position="171"/>
    </location>
</feature>
<comment type="caution">
    <text evidence="8">The sequence shown here is derived from an EMBL/GenBank/DDBJ whole genome shotgun (WGS) entry which is preliminary data.</text>
</comment>
<dbReference type="NCBIfam" id="TIGR00797">
    <property type="entry name" value="matE"/>
    <property type="match status" value="1"/>
</dbReference>
<evidence type="ECO:0000256" key="3">
    <source>
        <dbReference type="ARBA" id="ARBA00022448"/>
    </source>
</evidence>
<evidence type="ECO:0000313" key="8">
    <source>
        <dbReference type="EMBL" id="KAK4743680.1"/>
    </source>
</evidence>
<feature type="transmembrane region" description="Helical" evidence="7">
    <location>
        <begin position="183"/>
        <end position="203"/>
    </location>
</feature>
<reference evidence="8 9" key="1">
    <citation type="journal article" date="2023" name="Hortic Res">
        <title>Pangenome of water caltrop reveals structural variations and asymmetric subgenome divergence after allopolyploidization.</title>
        <authorList>
            <person name="Zhang X."/>
            <person name="Chen Y."/>
            <person name="Wang L."/>
            <person name="Yuan Y."/>
            <person name="Fang M."/>
            <person name="Shi L."/>
            <person name="Lu R."/>
            <person name="Comes H.P."/>
            <person name="Ma Y."/>
            <person name="Chen Y."/>
            <person name="Huang G."/>
            <person name="Zhou Y."/>
            <person name="Zheng Z."/>
            <person name="Qiu Y."/>
        </authorList>
    </citation>
    <scope>NUCLEOTIDE SEQUENCE [LARGE SCALE GENOMIC DNA]</scope>
    <source>
        <tissue evidence="8">Roots</tissue>
    </source>
</reference>
<evidence type="ECO:0000256" key="1">
    <source>
        <dbReference type="ARBA" id="ARBA00004141"/>
    </source>
</evidence>
<comment type="similarity">
    <text evidence="2 7">Belongs to the multi antimicrobial extrusion (MATE) (TC 2.A.66.1) family.</text>
</comment>
<feature type="transmembrane region" description="Helical" evidence="7">
    <location>
        <begin position="332"/>
        <end position="356"/>
    </location>
</feature>
<feature type="transmembrane region" description="Helical" evidence="7">
    <location>
        <begin position="219"/>
        <end position="237"/>
    </location>
</feature>
<dbReference type="PANTHER" id="PTHR11206">
    <property type="entry name" value="MULTIDRUG RESISTANCE PROTEIN"/>
    <property type="match status" value="1"/>
</dbReference>
<feature type="transmembrane region" description="Helical" evidence="7">
    <location>
        <begin position="376"/>
        <end position="398"/>
    </location>
</feature>
<keyword evidence="9" id="KW-1185">Reference proteome</keyword>
<dbReference type="EMBL" id="JAXIOK010000022">
    <property type="protein sequence ID" value="KAK4743680.1"/>
    <property type="molecule type" value="Genomic_DNA"/>
</dbReference>
<dbReference type="GO" id="GO:0042910">
    <property type="term" value="F:xenobiotic transmembrane transporter activity"/>
    <property type="evidence" value="ECO:0007669"/>
    <property type="project" value="InterPro"/>
</dbReference>
<sequence>MSDGLGERLVGSQASLSNITAESLHRRIWDESRKIWRVSLPAILSRLSLFGIIILTQAFIGHISNLDYAAFAVVQTILVRFVTGVTMGMSSATETLCGQAFGAKQYHMMGIYLQRSWIVTLGATVILTPVFIFATPIFRLLGETESIAREAGVVSLWVIPIMYGMVFSTPLQMYLQAQQRNTVIIWFSAGSLLLDAVLGWAFVSRLRLGLGGAFGALNISYWLFVIMEFVYLFGGWCPDTWKGLTLQAFSDLWPVIKLSVSSGIMICLELWYNSILVLLAGYMKNAEVAISSFSICLNIAAAVLMIGLGFLVAASVRVSNELGRGNTNAAKFAIKVIFGTGVCFGLVCAIICLLYSYQLAGLFTSNEEVKDSVSSLSLLLALSVFLNAVQPILTGVAVGAGWQSVIAIVNIACYYLVGVPIGALLGYVAHLEVKGLWIGLICGITFQLLALIYMTWRTNWDEQVVKASERLNRWLLKPPEDSSPANRVEE</sequence>
<evidence type="ECO:0000313" key="9">
    <source>
        <dbReference type="Proteomes" id="UP001345219"/>
    </source>
</evidence>
<dbReference type="GO" id="GO:0016020">
    <property type="term" value="C:membrane"/>
    <property type="evidence" value="ECO:0007669"/>
    <property type="project" value="UniProtKB-SubCell"/>
</dbReference>
<comment type="subcellular location">
    <subcellularLocation>
        <location evidence="1">Membrane</location>
        <topology evidence="1">Multi-pass membrane protein</topology>
    </subcellularLocation>
</comment>
<dbReference type="Proteomes" id="UP001345219">
    <property type="component" value="Chromosome 9"/>
</dbReference>
<keyword evidence="5 7" id="KW-1133">Transmembrane helix</keyword>
<dbReference type="CDD" id="cd13132">
    <property type="entry name" value="MATE_eukaryotic"/>
    <property type="match status" value="1"/>
</dbReference>
<organism evidence="8 9">
    <name type="scientific">Trapa incisa</name>
    <dbReference type="NCBI Taxonomy" id="236973"/>
    <lineage>
        <taxon>Eukaryota</taxon>
        <taxon>Viridiplantae</taxon>
        <taxon>Streptophyta</taxon>
        <taxon>Embryophyta</taxon>
        <taxon>Tracheophyta</taxon>
        <taxon>Spermatophyta</taxon>
        <taxon>Magnoliopsida</taxon>
        <taxon>eudicotyledons</taxon>
        <taxon>Gunneridae</taxon>
        <taxon>Pentapetalae</taxon>
        <taxon>rosids</taxon>
        <taxon>malvids</taxon>
        <taxon>Myrtales</taxon>
        <taxon>Lythraceae</taxon>
        <taxon>Trapa</taxon>
    </lineage>
</organism>
<accession>A0AAN7JHS7</accession>
<keyword evidence="4 7" id="KW-0812">Transmembrane</keyword>